<evidence type="ECO:0000256" key="9">
    <source>
        <dbReference type="ARBA" id="ARBA00022737"/>
    </source>
</evidence>
<keyword evidence="21" id="KW-1185">Reference proteome</keyword>
<dbReference type="PANTHER" id="PTHR16047:SF7">
    <property type="entry name" value="E3 UBIQUITIN-PROTEIN LIGASE RFWD3"/>
    <property type="match status" value="1"/>
</dbReference>
<dbReference type="PANTHER" id="PTHR16047">
    <property type="entry name" value="RFWD3 PROTEIN"/>
    <property type="match status" value="1"/>
</dbReference>
<dbReference type="Proteomes" id="UP000327044">
    <property type="component" value="Unassembled WGS sequence"/>
</dbReference>
<proteinExistence type="predicted"/>
<dbReference type="InterPro" id="IPR015943">
    <property type="entry name" value="WD40/YVTN_repeat-like_dom_sf"/>
</dbReference>
<dbReference type="GO" id="GO:0061630">
    <property type="term" value="F:ubiquitin protein ligase activity"/>
    <property type="evidence" value="ECO:0007669"/>
    <property type="project" value="UniProtKB-EC"/>
</dbReference>
<dbReference type="InParanoid" id="A0A1Y1KC92"/>
<dbReference type="Pfam" id="PF23419">
    <property type="entry name" value="WD40_RFWD3"/>
    <property type="match status" value="1"/>
</dbReference>
<evidence type="ECO:0000256" key="14">
    <source>
        <dbReference type="ARBA" id="ARBA00023204"/>
    </source>
</evidence>
<dbReference type="Gene3D" id="2.130.10.10">
    <property type="entry name" value="YVTN repeat-like/Quinoprotein amine dehydrogenase"/>
    <property type="match status" value="1"/>
</dbReference>
<evidence type="ECO:0000313" key="20">
    <source>
        <dbReference type="EMBL" id="KAB0797052.1"/>
    </source>
</evidence>
<evidence type="ECO:0000256" key="10">
    <source>
        <dbReference type="ARBA" id="ARBA00022763"/>
    </source>
</evidence>
<dbReference type="EC" id="2.3.2.27" evidence="5"/>
<dbReference type="InterPro" id="IPR001841">
    <property type="entry name" value="Znf_RING"/>
</dbReference>
<dbReference type="InterPro" id="IPR036322">
    <property type="entry name" value="WD40_repeat_dom_sf"/>
</dbReference>
<accession>A0A1Y1KC92</accession>
<evidence type="ECO:0000256" key="1">
    <source>
        <dbReference type="ARBA" id="ARBA00000900"/>
    </source>
</evidence>
<gene>
    <name evidence="20" type="ORF">PPYR_11113</name>
</gene>
<comment type="catalytic activity">
    <reaction evidence="1">
        <text>S-ubiquitinyl-[E2 ubiquitin-conjugating enzyme]-L-cysteine + [acceptor protein]-L-lysine = [E2 ubiquitin-conjugating enzyme]-L-cysteine + N(6)-ubiquitinyl-[acceptor protein]-L-lysine.</text>
        <dbReference type="EC" id="2.3.2.27"/>
    </reaction>
</comment>
<dbReference type="EMBL" id="GEZM01088692">
    <property type="protein sequence ID" value="JAV58011.1"/>
    <property type="molecule type" value="Transcribed_RNA"/>
</dbReference>
<evidence type="ECO:0000256" key="6">
    <source>
        <dbReference type="ARBA" id="ARBA00022490"/>
    </source>
</evidence>
<name>A0A1Y1KC92_PHOPY</name>
<dbReference type="GO" id="GO:0008270">
    <property type="term" value="F:zinc ion binding"/>
    <property type="evidence" value="ECO:0007669"/>
    <property type="project" value="UniProtKB-KW"/>
</dbReference>
<dbReference type="InterPro" id="IPR013083">
    <property type="entry name" value="Znf_RING/FYVE/PHD"/>
</dbReference>
<dbReference type="SUPFAM" id="SSF50978">
    <property type="entry name" value="WD40 repeat-like"/>
    <property type="match status" value="1"/>
</dbReference>
<evidence type="ECO:0000256" key="2">
    <source>
        <dbReference type="ARBA" id="ARBA00004322"/>
    </source>
</evidence>
<evidence type="ECO:0000256" key="15">
    <source>
        <dbReference type="ARBA" id="ARBA00023242"/>
    </source>
</evidence>
<evidence type="ECO:0000313" key="21">
    <source>
        <dbReference type="Proteomes" id="UP000327044"/>
    </source>
</evidence>
<keyword evidence="11 16" id="KW-0863">Zinc-finger</keyword>
<evidence type="ECO:0000256" key="13">
    <source>
        <dbReference type="ARBA" id="ARBA00022833"/>
    </source>
</evidence>
<evidence type="ECO:0000256" key="3">
    <source>
        <dbReference type="ARBA" id="ARBA00004496"/>
    </source>
</evidence>
<dbReference type="Pfam" id="PF13639">
    <property type="entry name" value="zf-RING_2"/>
    <property type="match status" value="1"/>
</dbReference>
<dbReference type="SMART" id="SM00184">
    <property type="entry name" value="RING"/>
    <property type="match status" value="1"/>
</dbReference>
<feature type="region of interest" description="Disordered" evidence="17">
    <location>
        <begin position="1"/>
        <end position="56"/>
    </location>
</feature>
<keyword evidence="14" id="KW-0234">DNA repair</keyword>
<comment type="subcellular location">
    <subcellularLocation>
        <location evidence="3">Cytoplasm</location>
    </subcellularLocation>
    <subcellularLocation>
        <location evidence="2">Nucleus</location>
        <location evidence="2">PML body</location>
    </subcellularLocation>
</comment>
<evidence type="ECO:0000256" key="8">
    <source>
        <dbReference type="ARBA" id="ARBA00022679"/>
    </source>
</evidence>
<keyword evidence="6" id="KW-0963">Cytoplasm</keyword>
<keyword evidence="9" id="KW-0677">Repeat</keyword>
<evidence type="ECO:0000256" key="11">
    <source>
        <dbReference type="ARBA" id="ARBA00022771"/>
    </source>
</evidence>
<reference evidence="20" key="3">
    <citation type="submission" date="2019-08" db="EMBL/GenBank/DDBJ databases">
        <authorList>
            <consortium name="Photinus pyralis genome working group"/>
            <person name="Fallon T.R."/>
            <person name="Sander Lower S.E."/>
            <person name="Weng J.-K."/>
        </authorList>
    </citation>
    <scope>NUCLEOTIDE SEQUENCE</scope>
    <source>
        <strain evidence="20">1611_PpyrPB1</strain>
        <tissue evidence="20">Whole body</tissue>
    </source>
</reference>
<dbReference type="InterPro" id="IPR001680">
    <property type="entry name" value="WD40_rpt"/>
</dbReference>
<dbReference type="GO" id="GO:0005737">
    <property type="term" value="C:cytoplasm"/>
    <property type="evidence" value="ECO:0007669"/>
    <property type="project" value="UniProtKB-SubCell"/>
</dbReference>
<dbReference type="InterPro" id="IPR056527">
    <property type="entry name" value="WD40_RFWD3"/>
</dbReference>
<feature type="domain" description="RING-type" evidence="18">
    <location>
        <begin position="64"/>
        <end position="107"/>
    </location>
</feature>
<reference evidence="20 21" key="2">
    <citation type="journal article" date="2018" name="Elife">
        <title>Firefly genomes illuminate parallel origins of bioluminescence in beetles.</title>
        <authorList>
            <person name="Fallon T.R."/>
            <person name="Lower S.E."/>
            <person name="Chang C.H."/>
            <person name="Bessho-Uehara M."/>
            <person name="Martin G.J."/>
            <person name="Bewick A.J."/>
            <person name="Behringer M."/>
            <person name="Debat H.J."/>
            <person name="Wong I."/>
            <person name="Day J.C."/>
            <person name="Suvorov A."/>
            <person name="Silva C.J."/>
            <person name="Stanger-Hall K.F."/>
            <person name="Hall D.W."/>
            <person name="Schmitz R.J."/>
            <person name="Nelson D.R."/>
            <person name="Lewis S.M."/>
            <person name="Shigenobu S."/>
            <person name="Bybee S.M."/>
            <person name="Larracuente A.M."/>
            <person name="Oba Y."/>
            <person name="Weng J.K."/>
        </authorList>
    </citation>
    <scope>NUCLEOTIDE SEQUENCE [LARGE SCALE GENOMIC DNA]</scope>
    <source>
        <strain evidence="20">1611_PpyrPB1</strain>
        <tissue evidence="20">Whole body</tissue>
    </source>
</reference>
<sequence length="521" mass="58611">MEVDDEDLADLVSQSSSESDQQNPDDTTTYSDEESSNSEPSSLPSVNQEQSERTNVDRTGDPFCTICFDTWENGDHRLCVLKCGHIFGYCCIFRWLTGEGKTCPSCKAPSSVQNIRFLYLKKLIVTDYTELGRLKEELRKIKEEQRELEVEHSRVICRENALKQRAHELKKYAECLTKALEQSQPTAEFNARVTANLYLDKSIELCCNGGCRVLDYCRSDNALVASIASVNPLFPGFGVRKIDVETYKRTAYIALHSKAIRDVRVHSEMPRLLSVSLDKTAKVSDTTTDSVVTYHCDSPLWSCSWDNGDSNYLYVGTNQGSVKKLDIRQFTLPVATMETPGDKCPVLAIVSIPPNSNEALPNGGLITCKLNSVWLFEGGSQHASYSLPLEGPFTYMIYDFNTQQFLVSSRPNSRCSYSRHYLCRLHNTPSGLSCLTSQTVRGSTVQTYLSRSSFVTYNSNQFVAAYQESEQNFCLWDVNTARKVCSAVTRDPIFDICNVKTSNSNFVVSLTEKKIMFHKFA</sequence>
<dbReference type="Gene3D" id="3.30.40.10">
    <property type="entry name" value="Zinc/RING finger domain, C3HC4 (zinc finger)"/>
    <property type="match status" value="1"/>
</dbReference>
<keyword evidence="12" id="KW-0833">Ubl conjugation pathway</keyword>
<evidence type="ECO:0000256" key="12">
    <source>
        <dbReference type="ARBA" id="ARBA00022786"/>
    </source>
</evidence>
<dbReference type="SUPFAM" id="SSF57850">
    <property type="entry name" value="RING/U-box"/>
    <property type="match status" value="1"/>
</dbReference>
<keyword evidence="11 16" id="KW-0479">Metal-binding</keyword>
<evidence type="ECO:0000256" key="5">
    <source>
        <dbReference type="ARBA" id="ARBA00012483"/>
    </source>
</evidence>
<dbReference type="PROSITE" id="PS50089">
    <property type="entry name" value="ZF_RING_2"/>
    <property type="match status" value="1"/>
</dbReference>
<evidence type="ECO:0000256" key="4">
    <source>
        <dbReference type="ARBA" id="ARBA00004906"/>
    </source>
</evidence>
<keyword evidence="8" id="KW-0808">Transferase</keyword>
<evidence type="ECO:0000256" key="16">
    <source>
        <dbReference type="PROSITE-ProRule" id="PRU00175"/>
    </source>
</evidence>
<dbReference type="OrthoDB" id="5600418at2759"/>
<evidence type="ECO:0000259" key="18">
    <source>
        <dbReference type="PROSITE" id="PS50089"/>
    </source>
</evidence>
<dbReference type="InterPro" id="IPR037381">
    <property type="entry name" value="RFWD3"/>
</dbReference>
<feature type="compositionally biased region" description="Polar residues" evidence="17">
    <location>
        <begin position="12"/>
        <end position="30"/>
    </location>
</feature>
<organism evidence="19">
    <name type="scientific">Photinus pyralis</name>
    <name type="common">Common eastern firefly</name>
    <name type="synonym">Lampyris pyralis</name>
    <dbReference type="NCBI Taxonomy" id="7054"/>
    <lineage>
        <taxon>Eukaryota</taxon>
        <taxon>Metazoa</taxon>
        <taxon>Ecdysozoa</taxon>
        <taxon>Arthropoda</taxon>
        <taxon>Hexapoda</taxon>
        <taxon>Insecta</taxon>
        <taxon>Pterygota</taxon>
        <taxon>Neoptera</taxon>
        <taxon>Endopterygota</taxon>
        <taxon>Coleoptera</taxon>
        <taxon>Polyphaga</taxon>
        <taxon>Elateriformia</taxon>
        <taxon>Elateroidea</taxon>
        <taxon>Lampyridae</taxon>
        <taxon>Lampyrinae</taxon>
        <taxon>Photinus</taxon>
    </lineage>
</organism>
<keyword evidence="7" id="KW-0853">WD repeat</keyword>
<evidence type="ECO:0000256" key="7">
    <source>
        <dbReference type="ARBA" id="ARBA00022574"/>
    </source>
</evidence>
<dbReference type="SMART" id="SM00320">
    <property type="entry name" value="WD40"/>
    <property type="match status" value="2"/>
</dbReference>
<keyword evidence="15" id="KW-0539">Nucleus</keyword>
<reference evidence="19" key="1">
    <citation type="journal article" date="2016" name="Sci. Rep.">
        <title>Molecular characterization of firefly nuptial gifts: a multi-omics approach sheds light on postcopulatory sexual selection.</title>
        <authorList>
            <person name="Al-Wathiqui N."/>
            <person name="Fallon T.R."/>
            <person name="South A."/>
            <person name="Weng J.K."/>
            <person name="Lewis S.M."/>
        </authorList>
    </citation>
    <scope>NUCLEOTIDE SEQUENCE</scope>
</reference>
<evidence type="ECO:0000256" key="17">
    <source>
        <dbReference type="SAM" id="MobiDB-lite"/>
    </source>
</evidence>
<evidence type="ECO:0000313" key="19">
    <source>
        <dbReference type="EMBL" id="JAV58011.1"/>
    </source>
</evidence>
<protein>
    <recommendedName>
        <fullName evidence="5">RING-type E3 ubiquitin transferase</fullName>
        <ecNumber evidence="5">2.3.2.27</ecNumber>
    </recommendedName>
</protein>
<dbReference type="AlphaFoldDB" id="A0A1Y1KC92"/>
<keyword evidence="13" id="KW-0862">Zinc</keyword>
<dbReference type="GO" id="GO:0036297">
    <property type="term" value="P:interstrand cross-link repair"/>
    <property type="evidence" value="ECO:0007669"/>
    <property type="project" value="InterPro"/>
</dbReference>
<dbReference type="FunCoup" id="A0A1Y1KC92">
    <property type="interactions" value="1442"/>
</dbReference>
<dbReference type="GO" id="GO:0016605">
    <property type="term" value="C:PML body"/>
    <property type="evidence" value="ECO:0007669"/>
    <property type="project" value="UniProtKB-SubCell"/>
</dbReference>
<dbReference type="GO" id="GO:0016567">
    <property type="term" value="P:protein ubiquitination"/>
    <property type="evidence" value="ECO:0007669"/>
    <property type="project" value="InterPro"/>
</dbReference>
<keyword evidence="10" id="KW-0227">DNA damage</keyword>
<comment type="pathway">
    <text evidence="4">Protein modification; protein ubiquitination.</text>
</comment>
<dbReference type="EMBL" id="VVIM01000007">
    <property type="protein sequence ID" value="KAB0797052.1"/>
    <property type="molecule type" value="Genomic_DNA"/>
</dbReference>